<dbReference type="Proteomes" id="UP000236220">
    <property type="component" value="Unassembled WGS sequence"/>
</dbReference>
<feature type="transmembrane region" description="Helical" evidence="1">
    <location>
        <begin position="202"/>
        <end position="227"/>
    </location>
</feature>
<sequence>MSAVNGGGTLRQERFVERYQDEWREFEDWLQARGELPQTRWSGRPWTGLRDEDVPLRYCRICQHLALARRRGYSPSVTHRLQDLMQRGHNVLYRAPAARFRPVVDFVLNQFPRLVRAHRGYMLASLLLFVVPLVVTFVLSVERPDMVYTLMDPAQVANVERMYNPADHGHYEMRAASTNVGMFGYYVMNNVSIGFRTFASGIFLAIGTVFALVLNGVMGGTVAGHLQQIGSGSTFWPFVVGHSAPELSAIVIAGGAGLRIGMALVAPGRRRRIDALIAAGLDGARLSMGFFAMLIVAALIEAFWSSNGAIPSSVKFAVGAMLWTLVLAWLLLGGRRSATRAD</sequence>
<dbReference type="Pfam" id="PF01944">
    <property type="entry name" value="SpoIIM"/>
    <property type="match status" value="1"/>
</dbReference>
<evidence type="ECO:0000313" key="2">
    <source>
        <dbReference type="EMBL" id="PNS08597.1"/>
    </source>
</evidence>
<accession>A0A2K1Q101</accession>
<comment type="caution">
    <text evidence="2">The sequence shown here is derived from an EMBL/GenBank/DDBJ whole genome shotgun (WGS) entry which is preliminary data.</text>
</comment>
<dbReference type="InterPro" id="IPR002798">
    <property type="entry name" value="SpoIIM-like"/>
</dbReference>
<name>A0A2K1Q101_9GAMM</name>
<gene>
    <name evidence="2" type="ORF">Lysil_0226</name>
</gene>
<dbReference type="PANTHER" id="PTHR35337:SF1">
    <property type="entry name" value="SLR1478 PROTEIN"/>
    <property type="match status" value="1"/>
</dbReference>
<keyword evidence="1" id="KW-0472">Membrane</keyword>
<feature type="transmembrane region" description="Helical" evidence="1">
    <location>
        <begin position="247"/>
        <end position="266"/>
    </location>
</feature>
<keyword evidence="3" id="KW-1185">Reference proteome</keyword>
<feature type="transmembrane region" description="Helical" evidence="1">
    <location>
        <begin position="316"/>
        <end position="334"/>
    </location>
</feature>
<evidence type="ECO:0000313" key="3">
    <source>
        <dbReference type="Proteomes" id="UP000236220"/>
    </source>
</evidence>
<evidence type="ECO:0000256" key="1">
    <source>
        <dbReference type="SAM" id="Phobius"/>
    </source>
</evidence>
<dbReference type="AlphaFoldDB" id="A0A2K1Q101"/>
<feature type="transmembrane region" description="Helical" evidence="1">
    <location>
        <begin position="286"/>
        <end position="304"/>
    </location>
</feature>
<proteinExistence type="predicted"/>
<organism evidence="2 3">
    <name type="scientific">Solilutibacter silvestris</name>
    <dbReference type="NCBI Taxonomy" id="1645665"/>
    <lineage>
        <taxon>Bacteria</taxon>
        <taxon>Pseudomonadati</taxon>
        <taxon>Pseudomonadota</taxon>
        <taxon>Gammaproteobacteria</taxon>
        <taxon>Lysobacterales</taxon>
        <taxon>Lysobacteraceae</taxon>
        <taxon>Solilutibacter</taxon>
    </lineage>
</organism>
<protein>
    <recommendedName>
        <fullName evidence="4">Stage II sporulation protein M</fullName>
    </recommendedName>
</protein>
<dbReference type="PANTHER" id="PTHR35337">
    <property type="entry name" value="SLR1478 PROTEIN"/>
    <property type="match status" value="1"/>
</dbReference>
<feature type="transmembrane region" description="Helical" evidence="1">
    <location>
        <begin position="120"/>
        <end position="141"/>
    </location>
</feature>
<keyword evidence="1" id="KW-0812">Transmembrane</keyword>
<dbReference type="EMBL" id="NPZB01000001">
    <property type="protein sequence ID" value="PNS08597.1"/>
    <property type="molecule type" value="Genomic_DNA"/>
</dbReference>
<evidence type="ECO:0008006" key="4">
    <source>
        <dbReference type="Google" id="ProtNLM"/>
    </source>
</evidence>
<keyword evidence="1" id="KW-1133">Transmembrane helix</keyword>
<reference evidence="2 3" key="1">
    <citation type="submission" date="2017-08" db="EMBL/GenBank/DDBJ databases">
        <title>Lysobacter sylvestris genome.</title>
        <authorList>
            <person name="Zhang D.-C."/>
            <person name="Albuquerque L."/>
            <person name="Franca L."/>
            <person name="Froufe H.J.C."/>
            <person name="Barroso C."/>
            <person name="Egas C."/>
            <person name="Da Costa M."/>
            <person name="Margesin R."/>
        </authorList>
    </citation>
    <scope>NUCLEOTIDE SEQUENCE [LARGE SCALE GENOMIC DNA]</scope>
    <source>
        <strain evidence="2 3">AM20-91</strain>
    </source>
</reference>